<dbReference type="Proteomes" id="UP000650628">
    <property type="component" value="Unassembled WGS sequence"/>
</dbReference>
<gene>
    <name evidence="2" type="ORF">Pmi06nite_36120</name>
</gene>
<evidence type="ECO:0000256" key="1">
    <source>
        <dbReference type="SAM" id="MobiDB-lite"/>
    </source>
</evidence>
<reference evidence="2 3" key="1">
    <citation type="submission" date="2021-01" db="EMBL/GenBank/DDBJ databases">
        <title>Whole genome shotgun sequence of Planotetraspora mira NBRC 15435.</title>
        <authorList>
            <person name="Komaki H."/>
            <person name="Tamura T."/>
        </authorList>
    </citation>
    <scope>NUCLEOTIDE SEQUENCE [LARGE SCALE GENOMIC DNA]</scope>
    <source>
        <strain evidence="2 3">NBRC 15435</strain>
    </source>
</reference>
<organism evidence="2 3">
    <name type="scientific">Planotetraspora mira</name>
    <dbReference type="NCBI Taxonomy" id="58121"/>
    <lineage>
        <taxon>Bacteria</taxon>
        <taxon>Bacillati</taxon>
        <taxon>Actinomycetota</taxon>
        <taxon>Actinomycetes</taxon>
        <taxon>Streptosporangiales</taxon>
        <taxon>Streptosporangiaceae</taxon>
        <taxon>Planotetraspora</taxon>
    </lineage>
</organism>
<dbReference type="SUPFAM" id="SSF51604">
    <property type="entry name" value="Enolase C-terminal domain-like"/>
    <property type="match status" value="1"/>
</dbReference>
<evidence type="ECO:0000313" key="2">
    <source>
        <dbReference type="EMBL" id="GII30170.1"/>
    </source>
</evidence>
<proteinExistence type="predicted"/>
<evidence type="ECO:0000313" key="3">
    <source>
        <dbReference type="Proteomes" id="UP000650628"/>
    </source>
</evidence>
<accession>A0A8J3X733</accession>
<dbReference type="AlphaFoldDB" id="A0A8J3X733"/>
<feature type="region of interest" description="Disordered" evidence="1">
    <location>
        <begin position="24"/>
        <end position="67"/>
    </location>
</feature>
<keyword evidence="3" id="KW-1185">Reference proteome</keyword>
<dbReference type="InterPro" id="IPR036849">
    <property type="entry name" value="Enolase-like_C_sf"/>
</dbReference>
<protein>
    <submittedName>
        <fullName evidence="2">Uncharacterized protein</fullName>
    </submittedName>
</protein>
<sequence>MTSPHFLMELHIPACAVPNGSHTGRIPQLGAITRTGPVITDGRFRPPTEPDIGIDGDFDATDDLRVD</sequence>
<feature type="compositionally biased region" description="Acidic residues" evidence="1">
    <location>
        <begin position="52"/>
        <end position="61"/>
    </location>
</feature>
<comment type="caution">
    <text evidence="2">The sequence shown here is derived from an EMBL/GenBank/DDBJ whole genome shotgun (WGS) entry which is preliminary data.</text>
</comment>
<dbReference type="RefSeq" id="WP_203954134.1">
    <property type="nucleotide sequence ID" value="NZ_BOOO01000017.1"/>
</dbReference>
<name>A0A8J3X733_9ACTN</name>
<dbReference type="EMBL" id="BOOO01000017">
    <property type="protein sequence ID" value="GII30170.1"/>
    <property type="molecule type" value="Genomic_DNA"/>
</dbReference>